<reference evidence="3 4" key="1">
    <citation type="submission" date="2018-09" db="EMBL/GenBank/DDBJ databases">
        <title>Bacillus saliacetes sp. nov., isolated from Thai shrimp paste (Ka-pi).</title>
        <authorList>
            <person name="Daroonpunt R."/>
            <person name="Tanasupawat S."/>
            <person name="Yiamsombut S."/>
        </authorList>
    </citation>
    <scope>NUCLEOTIDE SEQUENCE [LARGE SCALE GENOMIC DNA]</scope>
    <source>
        <strain evidence="3 4">SKP7-4</strain>
    </source>
</reference>
<protein>
    <submittedName>
        <fullName evidence="3">DUF418 domain-containing protein</fullName>
    </submittedName>
</protein>
<name>A0A3A1QY72_9BACI</name>
<feature type="transmembrane region" description="Helical" evidence="1">
    <location>
        <begin position="320"/>
        <end position="340"/>
    </location>
</feature>
<feature type="transmembrane region" description="Helical" evidence="1">
    <location>
        <begin position="352"/>
        <end position="373"/>
    </location>
</feature>
<feature type="transmembrane region" description="Helical" evidence="1">
    <location>
        <begin position="35"/>
        <end position="53"/>
    </location>
</feature>
<evidence type="ECO:0000256" key="1">
    <source>
        <dbReference type="SAM" id="Phobius"/>
    </source>
</evidence>
<evidence type="ECO:0000313" key="4">
    <source>
        <dbReference type="Proteomes" id="UP000265801"/>
    </source>
</evidence>
<feature type="transmembrane region" description="Helical" evidence="1">
    <location>
        <begin position="113"/>
        <end position="142"/>
    </location>
</feature>
<feature type="transmembrane region" description="Helical" evidence="1">
    <location>
        <begin position="207"/>
        <end position="226"/>
    </location>
</feature>
<dbReference type="OrthoDB" id="2388539at2"/>
<sequence length="388" mass="42874">MILLLRSDETLQEKVIQDHIQLAPKRKLTPDLERGFMLLFIALAHANLFLFSADREITMTDQISVFLRQLFIDSRAFPLFAILFGYGLHKLYARQEMKESPWRETKKILKRRGGWMLVIGFLHASLFFKDIIGVYGFIALVFAEQLLRLSNRKMIGLAVTLLTLVGIIAPFMPRGFETLAAAGTAVMENPIEASLIRMFEWIFYTPFLSYQYIPGVLIGILIGRSGFLDNPELHKKTLAGIAMIGLSLSIAGAIPLAMRSSLLWSVEGEIAAAAAKILHITTGYAGGAGWTALIGLIVVRLNGNQGRFVRSIAALGQRSLSFYLFQSVMFVLILAPFAGSLGGHLGQMGSDIIALLVWTLSVLLAAVLAGKSLRGPFESFLRRKSRLS</sequence>
<evidence type="ECO:0000313" key="3">
    <source>
        <dbReference type="EMBL" id="RIW30381.1"/>
    </source>
</evidence>
<feature type="transmembrane region" description="Helical" evidence="1">
    <location>
        <begin position="74"/>
        <end position="93"/>
    </location>
</feature>
<keyword evidence="1" id="KW-0472">Membrane</keyword>
<proteinExistence type="predicted"/>
<organism evidence="3 4">
    <name type="scientific">Bacillus salacetis</name>
    <dbReference type="NCBI Taxonomy" id="2315464"/>
    <lineage>
        <taxon>Bacteria</taxon>
        <taxon>Bacillati</taxon>
        <taxon>Bacillota</taxon>
        <taxon>Bacilli</taxon>
        <taxon>Bacillales</taxon>
        <taxon>Bacillaceae</taxon>
        <taxon>Bacillus</taxon>
    </lineage>
</organism>
<feature type="domain" description="DUF418" evidence="2">
    <location>
        <begin position="223"/>
        <end position="383"/>
    </location>
</feature>
<keyword evidence="4" id="KW-1185">Reference proteome</keyword>
<dbReference type="PANTHER" id="PTHR30590:SF2">
    <property type="entry name" value="INNER MEMBRANE PROTEIN"/>
    <property type="match status" value="1"/>
</dbReference>
<dbReference type="AlphaFoldDB" id="A0A3A1QY72"/>
<dbReference type="RefSeq" id="WP_119548465.1">
    <property type="nucleotide sequence ID" value="NZ_QXIR01000026.1"/>
</dbReference>
<keyword evidence="1" id="KW-1133">Transmembrane helix</keyword>
<dbReference type="InterPro" id="IPR007349">
    <property type="entry name" value="DUF418"/>
</dbReference>
<feature type="transmembrane region" description="Helical" evidence="1">
    <location>
        <begin position="154"/>
        <end position="172"/>
    </location>
</feature>
<dbReference type="Pfam" id="PF04235">
    <property type="entry name" value="DUF418"/>
    <property type="match status" value="1"/>
</dbReference>
<comment type="caution">
    <text evidence="3">The sequence shown here is derived from an EMBL/GenBank/DDBJ whole genome shotgun (WGS) entry which is preliminary data.</text>
</comment>
<dbReference type="InterPro" id="IPR052529">
    <property type="entry name" value="Bact_Transport_Assoc"/>
</dbReference>
<accession>A0A3A1QY72</accession>
<keyword evidence="1" id="KW-0812">Transmembrane</keyword>
<evidence type="ECO:0000259" key="2">
    <source>
        <dbReference type="Pfam" id="PF04235"/>
    </source>
</evidence>
<dbReference type="EMBL" id="QXIR01000026">
    <property type="protein sequence ID" value="RIW30381.1"/>
    <property type="molecule type" value="Genomic_DNA"/>
</dbReference>
<feature type="transmembrane region" description="Helical" evidence="1">
    <location>
        <begin position="238"/>
        <end position="257"/>
    </location>
</feature>
<dbReference type="Proteomes" id="UP000265801">
    <property type="component" value="Unassembled WGS sequence"/>
</dbReference>
<dbReference type="PANTHER" id="PTHR30590">
    <property type="entry name" value="INNER MEMBRANE PROTEIN"/>
    <property type="match status" value="1"/>
</dbReference>
<gene>
    <name evidence="3" type="ORF">D3H55_16720</name>
</gene>
<feature type="transmembrane region" description="Helical" evidence="1">
    <location>
        <begin position="277"/>
        <end position="299"/>
    </location>
</feature>